<dbReference type="PANTHER" id="PTHR32282">
    <property type="entry name" value="BINDING PROTEIN TRANSPEPTIDASE, PUTATIVE-RELATED"/>
    <property type="match status" value="1"/>
</dbReference>
<evidence type="ECO:0000313" key="5">
    <source>
        <dbReference type="EMBL" id="EAQ72027.1"/>
    </source>
</evidence>
<keyword evidence="3" id="KW-0472">Membrane</keyword>
<dbReference type="InterPro" id="IPR001264">
    <property type="entry name" value="Glyco_trans_51"/>
</dbReference>
<dbReference type="AlphaFoldDB" id="A0A0H3PGV0"/>
<keyword evidence="2" id="KW-0808">Transferase</keyword>
<reference evidence="6" key="1">
    <citation type="submission" date="2006-12" db="EMBL/GenBank/DDBJ databases">
        <authorList>
            <person name="Fouts D.E."/>
            <person name="Nelson K.E."/>
            <person name="Sebastian Y."/>
        </authorList>
    </citation>
    <scope>NUCLEOTIDE SEQUENCE [LARGE SCALE GENOMIC DNA]</scope>
    <source>
        <strain evidence="6">81-176</strain>
    </source>
</reference>
<feature type="domain" description="Glycosyl transferase family 51" evidence="4">
    <location>
        <begin position="272"/>
        <end position="414"/>
    </location>
</feature>
<keyword evidence="3" id="KW-0812">Transmembrane</keyword>
<dbReference type="InterPro" id="IPR036950">
    <property type="entry name" value="PBP_transglycosylase"/>
</dbReference>
<dbReference type="Pfam" id="PF00912">
    <property type="entry name" value="Transgly"/>
    <property type="match status" value="1"/>
</dbReference>
<dbReference type="RefSeq" id="WP_009881534.1">
    <property type="nucleotide sequence ID" value="NC_008787.1"/>
</dbReference>
<evidence type="ECO:0000259" key="4">
    <source>
        <dbReference type="Pfam" id="PF00912"/>
    </source>
</evidence>
<evidence type="ECO:0000256" key="1">
    <source>
        <dbReference type="ARBA" id="ARBA00004752"/>
    </source>
</evidence>
<dbReference type="InterPro" id="IPR050396">
    <property type="entry name" value="Glycosyltr_51/Transpeptidase"/>
</dbReference>
<protein>
    <submittedName>
        <fullName evidence="5">Transglycosylase domain protein</fullName>
    </submittedName>
</protein>
<feature type="transmembrane region" description="Helical" evidence="3">
    <location>
        <begin position="68"/>
        <end position="87"/>
    </location>
</feature>
<feature type="transmembrane region" description="Helical" evidence="3">
    <location>
        <begin position="175"/>
        <end position="196"/>
    </location>
</feature>
<feature type="transmembrane region" description="Helical" evidence="3">
    <location>
        <begin position="103"/>
        <end position="124"/>
    </location>
</feature>
<evidence type="ECO:0000313" key="6">
    <source>
        <dbReference type="Proteomes" id="UP000000646"/>
    </source>
</evidence>
<keyword evidence="3" id="KW-1133">Transmembrane helix</keyword>
<organism evidence="5 6">
    <name type="scientific">Campylobacter jejuni subsp. jejuni serotype O:23/36 (strain 81-176)</name>
    <dbReference type="NCBI Taxonomy" id="354242"/>
    <lineage>
        <taxon>Bacteria</taxon>
        <taxon>Pseudomonadati</taxon>
        <taxon>Campylobacterota</taxon>
        <taxon>Epsilonproteobacteria</taxon>
        <taxon>Campylobacterales</taxon>
        <taxon>Campylobacteraceae</taxon>
        <taxon>Campylobacter</taxon>
    </lineage>
</organism>
<sequence length="480" mass="57092">MKNYNKVLKTKKTENFSNSKNYEEQVVNWQQYFPTYHFDYKKNRDIALEEYKFCCKILESEERIFDNLIKYMLTFGTIIISLLSGASEKIKAIFKDVTENPNYIIWFIIALVLLFFIFMTKNFAEKQKSIIFAKRKIIILRRMLGMDYGTQEFLFKKGMLEGANMPFSIKLRFNYLYHIIPILCVTALLIIIHMFLGYSLMYAIVFNSIIIIALYLFYIYCILDINETILLVIIRILFSRLGINFVDNFEHVLYRAKLSAYECKRQKIDLDNLKKILVAIEDQKFYQHKGVDFKALCRALLSRGRKIPFFNKISFIKNIPFTGGSTITQQLFRTLFIENMNKKRYRRKIAEILLSYLWFNKILSKEEQLEIYLSAVRFDKKIFGIMQAIRHFYGGDKYIKNLSKAQSFFLIERVSVTSGTMLPKVIDTIVRLEKEKILNKEDIEDIIKIYTKAQQDNKITVFFKNRNILEELSKKYKHQN</sequence>
<dbReference type="Gene3D" id="1.10.3810.10">
    <property type="entry name" value="Biosynthetic peptidoglycan transglycosylase-like"/>
    <property type="match status" value="1"/>
</dbReference>
<evidence type="ECO:0000256" key="3">
    <source>
        <dbReference type="SAM" id="Phobius"/>
    </source>
</evidence>
<comment type="pathway">
    <text evidence="1">Cell wall biogenesis; peptidoglycan biosynthesis.</text>
</comment>
<dbReference type="PANTHER" id="PTHR32282:SF33">
    <property type="entry name" value="PEPTIDOGLYCAN GLYCOSYLTRANSFERASE"/>
    <property type="match status" value="1"/>
</dbReference>
<dbReference type="GO" id="GO:0008955">
    <property type="term" value="F:peptidoglycan glycosyltransferase activity"/>
    <property type="evidence" value="ECO:0007669"/>
    <property type="project" value="TreeGrafter"/>
</dbReference>
<accession>A0A0H3PGV0</accession>
<dbReference type="EMBL" id="CP000538">
    <property type="protein sequence ID" value="EAQ72027.1"/>
    <property type="molecule type" value="Genomic_DNA"/>
</dbReference>
<dbReference type="KEGG" id="cjj:CJJ81176_0070"/>
<dbReference type="InterPro" id="IPR023346">
    <property type="entry name" value="Lysozyme-like_dom_sf"/>
</dbReference>
<dbReference type="Proteomes" id="UP000000646">
    <property type="component" value="Chromosome"/>
</dbReference>
<dbReference type="eggNOG" id="COG0744">
    <property type="taxonomic scope" value="Bacteria"/>
</dbReference>
<proteinExistence type="predicted"/>
<gene>
    <name evidence="5" type="ordered locus">CJJ81176_0070</name>
</gene>
<name>A0A0H3PGV0_CAMJJ</name>
<feature type="transmembrane region" description="Helical" evidence="3">
    <location>
        <begin position="202"/>
        <end position="221"/>
    </location>
</feature>
<dbReference type="SUPFAM" id="SSF53955">
    <property type="entry name" value="Lysozyme-like"/>
    <property type="match status" value="1"/>
</dbReference>
<evidence type="ECO:0000256" key="2">
    <source>
        <dbReference type="ARBA" id="ARBA00022679"/>
    </source>
</evidence>
<dbReference type="HOGENOM" id="CLU_048115_0_0_7"/>